<feature type="signal peptide" evidence="2">
    <location>
        <begin position="1"/>
        <end position="21"/>
    </location>
</feature>
<feature type="region of interest" description="Disordered" evidence="1">
    <location>
        <begin position="1"/>
        <end position="24"/>
    </location>
</feature>
<organism evidence="3 4">
    <name type="scientific">Streptomyces spiramenti</name>
    <dbReference type="NCBI Taxonomy" id="2720606"/>
    <lineage>
        <taxon>Bacteria</taxon>
        <taxon>Bacillati</taxon>
        <taxon>Actinomycetota</taxon>
        <taxon>Actinomycetes</taxon>
        <taxon>Kitasatosporales</taxon>
        <taxon>Streptomycetaceae</taxon>
        <taxon>Streptomyces</taxon>
    </lineage>
</organism>
<evidence type="ECO:0000313" key="4">
    <source>
        <dbReference type="Proteomes" id="UP000746503"/>
    </source>
</evidence>
<proteinExistence type="predicted"/>
<accession>A0ABX1AMA5</accession>
<evidence type="ECO:0000256" key="1">
    <source>
        <dbReference type="SAM" id="MobiDB-lite"/>
    </source>
</evidence>
<dbReference type="Proteomes" id="UP000746503">
    <property type="component" value="Unassembled WGS sequence"/>
</dbReference>
<protein>
    <submittedName>
        <fullName evidence="3">Uncharacterized protein</fullName>
    </submittedName>
</protein>
<name>A0ABX1AMA5_9ACTN</name>
<feature type="compositionally biased region" description="Low complexity" evidence="1">
    <location>
        <begin position="88"/>
        <end position="102"/>
    </location>
</feature>
<gene>
    <name evidence="3" type="ORF">HCJ92_10920</name>
</gene>
<evidence type="ECO:0000256" key="2">
    <source>
        <dbReference type="SAM" id="SignalP"/>
    </source>
</evidence>
<dbReference type="EMBL" id="JAAVJB010000069">
    <property type="protein sequence ID" value="NJP66786.1"/>
    <property type="molecule type" value="Genomic_DNA"/>
</dbReference>
<comment type="caution">
    <text evidence="3">The sequence shown here is derived from an EMBL/GenBank/DDBJ whole genome shotgun (WGS) entry which is preliminary data.</text>
</comment>
<keyword evidence="4" id="KW-1185">Reference proteome</keyword>
<keyword evidence="2" id="KW-0732">Signal</keyword>
<sequence>MGVFMAPCAPCTSSASPPSSAASCGRTEALRTTTGRITPGMVHGTLTVLVTGIALVGLDEAGDGEVNHVEATLTAAVPVAVLARVVAPARGGDGPSPLLGRSPPGPGR</sequence>
<evidence type="ECO:0000313" key="3">
    <source>
        <dbReference type="EMBL" id="NJP66786.1"/>
    </source>
</evidence>
<feature type="region of interest" description="Disordered" evidence="1">
    <location>
        <begin position="88"/>
        <end position="108"/>
    </location>
</feature>
<reference evidence="3 4" key="1">
    <citation type="submission" date="2020-03" db="EMBL/GenBank/DDBJ databases">
        <title>Draft genome of Streptomyces sp. ventii, isolated from the Axial Seamount in the Pacific Ocean, and resequencing of the two type strains Streptomyces lonarensis strain NCL 716 and Streptomyces bohaiensis strain 11A07.</title>
        <authorList>
            <person name="Loughran R.M."/>
            <person name="Pfannmuller K.M."/>
            <person name="Wasson B.J."/>
            <person name="Deadmond M.C."/>
            <person name="Paddock B.E."/>
            <person name="Koyack M.J."/>
            <person name="Gallegos D.A."/>
            <person name="Mitchell E.A."/>
            <person name="Ushijima B."/>
            <person name="Saw J.H."/>
            <person name="Mcphail K.L."/>
            <person name="Videau P."/>
        </authorList>
    </citation>
    <scope>NUCLEOTIDE SEQUENCE [LARGE SCALE GENOMIC DNA]</scope>
    <source>
        <strain evidence="4">5675061</strain>
    </source>
</reference>
<feature type="chain" id="PRO_5046521697" evidence="2">
    <location>
        <begin position="22"/>
        <end position="108"/>
    </location>
</feature>